<dbReference type="SUPFAM" id="SSF74650">
    <property type="entry name" value="Galactose mutarotase-like"/>
    <property type="match status" value="1"/>
</dbReference>
<protein>
    <submittedName>
        <fullName evidence="1">Putative glucose-6-phosphate 1-epimerase</fullName>
    </submittedName>
</protein>
<sequence length="247" mass="28159">MTHVGGNISFTISLTMSMIYDIQNMVMAPISRASTRQRADGKPFLALGGSSDIISIWNLEKKRLQLVVREAHDSVITSLHFVANEPVPMSSSTDNSVNIRTILKLHTLMWNPWDKKAKAMSDFGDDEYKYMLCVEAAAIEKPISLNLVEGWNGRLELSTVSSSYCSGKLIPKELFKEAERSSLCFVSCICEFNDNEPFPYLLWFKTGKNMQLSLKWCSISFNVRETLVDLYLFYLEVTRRGGYHQHY</sequence>
<dbReference type="GO" id="GO:0005737">
    <property type="term" value="C:cytoplasm"/>
    <property type="evidence" value="ECO:0007669"/>
    <property type="project" value="TreeGrafter"/>
</dbReference>
<reference evidence="1 2" key="1">
    <citation type="submission" date="2018-09" db="EMBL/GenBank/DDBJ databases">
        <title>A high-quality reference genome of wild soybean provides a powerful tool to mine soybean genomes.</title>
        <authorList>
            <person name="Xie M."/>
            <person name="Chung C.Y.L."/>
            <person name="Li M.-W."/>
            <person name="Wong F.-L."/>
            <person name="Chan T.-F."/>
            <person name="Lam H.-M."/>
        </authorList>
    </citation>
    <scope>NUCLEOTIDE SEQUENCE [LARGE SCALE GENOMIC DNA]</scope>
    <source>
        <strain evidence="2">cv. W05</strain>
        <tissue evidence="1">Hypocotyl of etiolated seedlings</tissue>
    </source>
</reference>
<evidence type="ECO:0000313" key="2">
    <source>
        <dbReference type="Proteomes" id="UP000289340"/>
    </source>
</evidence>
<dbReference type="EMBL" id="QZWG01000018">
    <property type="protein sequence ID" value="RZB52227.1"/>
    <property type="molecule type" value="Genomic_DNA"/>
</dbReference>
<dbReference type="PANTHER" id="PTHR11122:SF13">
    <property type="entry name" value="GLUCOSE-6-PHOSPHATE 1-EPIMERASE"/>
    <property type="match status" value="1"/>
</dbReference>
<dbReference type="InterPro" id="IPR011013">
    <property type="entry name" value="Gal_mutarotase_sf_dom"/>
</dbReference>
<proteinExistence type="predicted"/>
<comment type="caution">
    <text evidence="1">The sequence shown here is derived from an EMBL/GenBank/DDBJ whole genome shotgun (WGS) entry which is preliminary data.</text>
</comment>
<dbReference type="InterPro" id="IPR036322">
    <property type="entry name" value="WD40_repeat_dom_sf"/>
</dbReference>
<dbReference type="AlphaFoldDB" id="A0A445FTJ9"/>
<dbReference type="SUPFAM" id="SSF50978">
    <property type="entry name" value="WD40 repeat-like"/>
    <property type="match status" value="1"/>
</dbReference>
<dbReference type="Gene3D" id="2.70.98.10">
    <property type="match status" value="1"/>
</dbReference>
<name>A0A445FTJ9_GLYSO</name>
<dbReference type="InterPro" id="IPR014718">
    <property type="entry name" value="GH-type_carb-bd"/>
</dbReference>
<keyword evidence="2" id="KW-1185">Reference proteome</keyword>
<evidence type="ECO:0000313" key="1">
    <source>
        <dbReference type="EMBL" id="RZB52227.1"/>
    </source>
</evidence>
<dbReference type="GO" id="GO:0005975">
    <property type="term" value="P:carbohydrate metabolic process"/>
    <property type="evidence" value="ECO:0007669"/>
    <property type="project" value="InterPro"/>
</dbReference>
<dbReference type="GO" id="GO:0047938">
    <property type="term" value="F:glucose-6-phosphate 1-epimerase activity"/>
    <property type="evidence" value="ECO:0007669"/>
    <property type="project" value="TreeGrafter"/>
</dbReference>
<accession>A0A445FTJ9</accession>
<dbReference type="PANTHER" id="PTHR11122">
    <property type="entry name" value="APOSPORY-ASSOCIATED PROTEIN C-RELATED"/>
    <property type="match status" value="1"/>
</dbReference>
<gene>
    <name evidence="1" type="ORF">D0Y65_048608</name>
</gene>
<organism evidence="1 2">
    <name type="scientific">Glycine soja</name>
    <name type="common">Wild soybean</name>
    <dbReference type="NCBI Taxonomy" id="3848"/>
    <lineage>
        <taxon>Eukaryota</taxon>
        <taxon>Viridiplantae</taxon>
        <taxon>Streptophyta</taxon>
        <taxon>Embryophyta</taxon>
        <taxon>Tracheophyta</taxon>
        <taxon>Spermatophyta</taxon>
        <taxon>Magnoliopsida</taxon>
        <taxon>eudicotyledons</taxon>
        <taxon>Gunneridae</taxon>
        <taxon>Pentapetalae</taxon>
        <taxon>rosids</taxon>
        <taxon>fabids</taxon>
        <taxon>Fabales</taxon>
        <taxon>Fabaceae</taxon>
        <taxon>Papilionoideae</taxon>
        <taxon>50 kb inversion clade</taxon>
        <taxon>NPAAA clade</taxon>
        <taxon>indigoferoid/millettioid clade</taxon>
        <taxon>Phaseoleae</taxon>
        <taxon>Glycine</taxon>
        <taxon>Glycine subgen. Soja</taxon>
    </lineage>
</organism>
<dbReference type="GO" id="GO:0030246">
    <property type="term" value="F:carbohydrate binding"/>
    <property type="evidence" value="ECO:0007669"/>
    <property type="project" value="InterPro"/>
</dbReference>
<dbReference type="Proteomes" id="UP000289340">
    <property type="component" value="Chromosome 18"/>
</dbReference>